<gene>
    <name evidence="2" type="ORF">IV43_GL000719</name>
    <name evidence="3" type="ORF">LAC1533_1237</name>
</gene>
<dbReference type="PANTHER" id="PTHR33164:SF57">
    <property type="entry name" value="MARR-FAMILY TRANSCRIPTIONAL REGULATOR"/>
    <property type="match status" value="1"/>
</dbReference>
<dbReference type="Gene3D" id="1.10.10.10">
    <property type="entry name" value="Winged helix-like DNA-binding domain superfamily/Winged helix DNA-binding domain"/>
    <property type="match status" value="1"/>
</dbReference>
<name>A0A0R2K8H8_9LACO</name>
<evidence type="ECO:0000259" key="1">
    <source>
        <dbReference type="PROSITE" id="PS50995"/>
    </source>
</evidence>
<evidence type="ECO:0000313" key="3">
    <source>
        <dbReference type="EMBL" id="SFV40657.1"/>
    </source>
</evidence>
<dbReference type="GeneID" id="95349336"/>
<dbReference type="EMBL" id="JQBK01000018">
    <property type="protein sequence ID" value="KRN85832.1"/>
    <property type="molecule type" value="Genomic_DNA"/>
</dbReference>
<evidence type="ECO:0000313" key="2">
    <source>
        <dbReference type="EMBL" id="KRN85832.1"/>
    </source>
</evidence>
<dbReference type="Pfam" id="PF12802">
    <property type="entry name" value="MarR_2"/>
    <property type="match status" value="1"/>
</dbReference>
<dbReference type="OrthoDB" id="2328486at2"/>
<reference evidence="3" key="2">
    <citation type="submission" date="2016-11" db="EMBL/GenBank/DDBJ databases">
        <authorList>
            <person name="Jaros S."/>
            <person name="Januszkiewicz K."/>
            <person name="Wedrychowicz H."/>
        </authorList>
    </citation>
    <scope>NUCLEOTIDE SEQUENCE [LARGE SCALE GENOMIC DNA]</scope>
    <source>
        <strain evidence="3">ACA-DC 1533</strain>
    </source>
</reference>
<dbReference type="InterPro" id="IPR036390">
    <property type="entry name" value="WH_DNA-bd_sf"/>
</dbReference>
<dbReference type="InterPro" id="IPR036388">
    <property type="entry name" value="WH-like_DNA-bd_sf"/>
</dbReference>
<dbReference type="STRING" id="89059.LAC1533_1237"/>
<sequence>MKASLDVLLDVQKNYKQLLKKMTRIHTLTIAEWQLLQNVLDGNDTQTELVKKTKLDVSTLSRQLSKLVEKNLLSIKKMGKKPMARKKYLYQITDQGRTALNEMNADFEKMSSELFSQWTNEEQNLLKILLNRLNTSFERIES</sequence>
<dbReference type="InterPro" id="IPR000835">
    <property type="entry name" value="HTH_MarR-typ"/>
</dbReference>
<dbReference type="KEGG" id="laca:LAC1533_1237"/>
<evidence type="ECO:0000313" key="4">
    <source>
        <dbReference type="Proteomes" id="UP000051491"/>
    </source>
</evidence>
<dbReference type="InterPro" id="IPR039422">
    <property type="entry name" value="MarR/SlyA-like"/>
</dbReference>
<reference evidence="5" key="3">
    <citation type="submission" date="2016-11" db="EMBL/GenBank/DDBJ databases">
        <authorList>
            <person name="Papadimitriou K."/>
        </authorList>
    </citation>
    <scope>NUCLEOTIDE SEQUENCE [LARGE SCALE GENOMIC DNA]</scope>
    <source>
        <strain evidence="5">ACA-DC 1533</strain>
    </source>
</reference>
<dbReference type="Proteomes" id="UP000051491">
    <property type="component" value="Unassembled WGS sequence"/>
</dbReference>
<dbReference type="SMART" id="SM00347">
    <property type="entry name" value="HTH_MARR"/>
    <property type="match status" value="1"/>
</dbReference>
<dbReference type="PRINTS" id="PR00598">
    <property type="entry name" value="HTHMARR"/>
</dbReference>
<dbReference type="Proteomes" id="UP000190935">
    <property type="component" value="Chromosome I"/>
</dbReference>
<dbReference type="AlphaFoldDB" id="A0A0R2K8H8"/>
<organism evidence="2 4">
    <name type="scientific">Ligilactobacillus acidipiscis</name>
    <dbReference type="NCBI Taxonomy" id="89059"/>
    <lineage>
        <taxon>Bacteria</taxon>
        <taxon>Bacillati</taxon>
        <taxon>Bacillota</taxon>
        <taxon>Bacilli</taxon>
        <taxon>Lactobacillales</taxon>
        <taxon>Lactobacillaceae</taxon>
        <taxon>Ligilactobacillus</taxon>
    </lineage>
</organism>
<dbReference type="EMBL" id="LT630287">
    <property type="protein sequence ID" value="SFV40657.1"/>
    <property type="molecule type" value="Genomic_DNA"/>
</dbReference>
<dbReference type="RefSeq" id="WP_010494184.1">
    <property type="nucleotide sequence ID" value="NZ_JQBK01000018.1"/>
</dbReference>
<dbReference type="PROSITE" id="PS50995">
    <property type="entry name" value="HTH_MARR_2"/>
    <property type="match status" value="1"/>
</dbReference>
<accession>A0A0R2K8H8</accession>
<dbReference type="PATRIC" id="fig|89059.3.peg.750"/>
<proteinExistence type="predicted"/>
<protein>
    <submittedName>
        <fullName evidence="2 3">Transcriptional regulator</fullName>
    </submittedName>
</protein>
<feature type="domain" description="HTH marR-type" evidence="1">
    <location>
        <begin position="1"/>
        <end position="135"/>
    </location>
</feature>
<reference evidence="2 4" key="1">
    <citation type="journal article" date="2015" name="Genome Announc.">
        <title>Expanding the biotechnology potential of lactobacilli through comparative genomics of 213 strains and associated genera.</title>
        <authorList>
            <person name="Sun Z."/>
            <person name="Harris H.M."/>
            <person name="McCann A."/>
            <person name="Guo C."/>
            <person name="Argimon S."/>
            <person name="Zhang W."/>
            <person name="Yang X."/>
            <person name="Jeffery I.B."/>
            <person name="Cooney J.C."/>
            <person name="Kagawa T.F."/>
            <person name="Liu W."/>
            <person name="Song Y."/>
            <person name="Salvetti E."/>
            <person name="Wrobel A."/>
            <person name="Rasinkangas P."/>
            <person name="Parkhill J."/>
            <person name="Rea M.C."/>
            <person name="O'Sullivan O."/>
            <person name="Ritari J."/>
            <person name="Douillard F.P."/>
            <person name="Paul Ross R."/>
            <person name="Yang R."/>
            <person name="Briner A.E."/>
            <person name="Felis G.E."/>
            <person name="de Vos W.M."/>
            <person name="Barrangou R."/>
            <person name="Klaenhammer T.R."/>
            <person name="Caufield P.W."/>
            <person name="Cui Y."/>
            <person name="Zhang H."/>
            <person name="O'Toole P.W."/>
        </authorList>
    </citation>
    <scope>NUCLEOTIDE SEQUENCE [LARGE SCALE GENOMIC DNA]</scope>
    <source>
        <strain evidence="2 4">DSM 15353</strain>
    </source>
</reference>
<dbReference type="SUPFAM" id="SSF46785">
    <property type="entry name" value="Winged helix' DNA-binding domain"/>
    <property type="match status" value="1"/>
</dbReference>
<dbReference type="PANTHER" id="PTHR33164">
    <property type="entry name" value="TRANSCRIPTIONAL REGULATOR, MARR FAMILY"/>
    <property type="match status" value="1"/>
</dbReference>
<evidence type="ECO:0000313" key="5">
    <source>
        <dbReference type="Proteomes" id="UP000190935"/>
    </source>
</evidence>
<dbReference type="GO" id="GO:0006950">
    <property type="term" value="P:response to stress"/>
    <property type="evidence" value="ECO:0007669"/>
    <property type="project" value="TreeGrafter"/>
</dbReference>
<dbReference type="GO" id="GO:0003700">
    <property type="term" value="F:DNA-binding transcription factor activity"/>
    <property type="evidence" value="ECO:0007669"/>
    <property type="project" value="InterPro"/>
</dbReference>